<reference evidence="5 6" key="1">
    <citation type="submission" date="2016-10" db="EMBL/GenBank/DDBJ databases">
        <authorList>
            <person name="de Groot N.N."/>
        </authorList>
    </citation>
    <scope>NUCLEOTIDE SEQUENCE [LARGE SCALE GENOMIC DNA]</scope>
    <source>
        <strain evidence="5 6">DSM 43019</strain>
    </source>
</reference>
<sequence length="187" mass="21133">MFIDVDRFPFLNDLRRAWRDIRAECLSLDGDSFEPWVQREMYGTGWSVYGLVAFGERIEAALADCPRTADALSRIPGLTTAGFSRMVAGTHIKSHEGWVTTVYRAHLGLIVPEGDCALRVGSQIQPWREGDVIVFDDTVNHEAWNHSSSTRTVLLFDFLRPGRTLSDLDELPPEVAAAVRRQTRDRE</sequence>
<feature type="domain" description="Aspartyl/asparaginy/proline hydroxylase" evidence="4">
    <location>
        <begin position="16"/>
        <end position="161"/>
    </location>
</feature>
<dbReference type="Gene3D" id="2.60.120.330">
    <property type="entry name" value="B-lactam Antibiotic, Isopenicillin N Synthase, Chain"/>
    <property type="match status" value="1"/>
</dbReference>
<keyword evidence="6" id="KW-1185">Reference proteome</keyword>
<dbReference type="AlphaFoldDB" id="A0A1I2L6X6"/>
<proteinExistence type="inferred from homology"/>
<dbReference type="EMBL" id="FONV01000020">
    <property type="protein sequence ID" value="SFF74308.1"/>
    <property type="molecule type" value="Genomic_DNA"/>
</dbReference>
<dbReference type="GO" id="GO:0016020">
    <property type="term" value="C:membrane"/>
    <property type="evidence" value="ECO:0007669"/>
    <property type="project" value="TreeGrafter"/>
</dbReference>
<dbReference type="PANTHER" id="PTHR46332:SF5">
    <property type="entry name" value="ASPARTATE BETA-HYDROXYLASE DOMAIN CONTAINING 2"/>
    <property type="match status" value="1"/>
</dbReference>
<keyword evidence="2" id="KW-0223">Dioxygenase</keyword>
<dbReference type="RefSeq" id="WP_093621180.1">
    <property type="nucleotide sequence ID" value="NZ_BOMT01000095.1"/>
</dbReference>
<gene>
    <name evidence="5" type="ORF">SAMN05421541_12032</name>
</gene>
<dbReference type="InterPro" id="IPR027443">
    <property type="entry name" value="IPNS-like_sf"/>
</dbReference>
<evidence type="ECO:0000256" key="1">
    <source>
        <dbReference type="ARBA" id="ARBA00007730"/>
    </source>
</evidence>
<evidence type="ECO:0000313" key="6">
    <source>
        <dbReference type="Proteomes" id="UP000199645"/>
    </source>
</evidence>
<dbReference type="Proteomes" id="UP000199645">
    <property type="component" value="Unassembled WGS sequence"/>
</dbReference>
<name>A0A1I2L6X6_9ACTN</name>
<comment type="similarity">
    <text evidence="1">Belongs to the aspartyl/asparaginyl beta-hydroxylase family.</text>
</comment>
<keyword evidence="3" id="KW-0560">Oxidoreductase</keyword>
<dbReference type="STRING" id="35752.SAMN05421541_12032"/>
<dbReference type="InterPro" id="IPR051821">
    <property type="entry name" value="Asp/Asn_beta-hydroxylase"/>
</dbReference>
<dbReference type="OrthoDB" id="21665at2"/>
<organism evidence="5 6">
    <name type="scientific">Actinoplanes philippinensis</name>
    <dbReference type="NCBI Taxonomy" id="35752"/>
    <lineage>
        <taxon>Bacteria</taxon>
        <taxon>Bacillati</taxon>
        <taxon>Actinomycetota</taxon>
        <taxon>Actinomycetes</taxon>
        <taxon>Micromonosporales</taxon>
        <taxon>Micromonosporaceae</taxon>
        <taxon>Actinoplanes</taxon>
    </lineage>
</organism>
<evidence type="ECO:0000256" key="2">
    <source>
        <dbReference type="ARBA" id="ARBA00022964"/>
    </source>
</evidence>
<accession>A0A1I2L6X6</accession>
<evidence type="ECO:0000256" key="3">
    <source>
        <dbReference type="ARBA" id="ARBA00023002"/>
    </source>
</evidence>
<dbReference type="PANTHER" id="PTHR46332">
    <property type="entry name" value="ASPARTATE BETA-HYDROXYLASE DOMAIN-CONTAINING PROTEIN 2"/>
    <property type="match status" value="1"/>
</dbReference>
<dbReference type="SUPFAM" id="SSF51197">
    <property type="entry name" value="Clavaminate synthase-like"/>
    <property type="match status" value="1"/>
</dbReference>
<dbReference type="InterPro" id="IPR007803">
    <property type="entry name" value="Asp/Arg/Pro-Hydrxlase"/>
</dbReference>
<dbReference type="Pfam" id="PF05118">
    <property type="entry name" value="Asp_Arg_Hydrox"/>
    <property type="match status" value="1"/>
</dbReference>
<protein>
    <submittedName>
        <fullName evidence="5">Beta-hydroxylase</fullName>
    </submittedName>
</protein>
<evidence type="ECO:0000313" key="5">
    <source>
        <dbReference type="EMBL" id="SFF74308.1"/>
    </source>
</evidence>
<evidence type="ECO:0000259" key="4">
    <source>
        <dbReference type="Pfam" id="PF05118"/>
    </source>
</evidence>
<dbReference type="GO" id="GO:0051213">
    <property type="term" value="F:dioxygenase activity"/>
    <property type="evidence" value="ECO:0007669"/>
    <property type="project" value="UniProtKB-KW"/>
</dbReference>